<evidence type="ECO:0000256" key="2">
    <source>
        <dbReference type="ARBA" id="ARBA00022729"/>
    </source>
</evidence>
<dbReference type="GO" id="GO:0009002">
    <property type="term" value="F:serine-type D-Ala-D-Ala carboxypeptidase activity"/>
    <property type="evidence" value="ECO:0007669"/>
    <property type="project" value="InterPro"/>
</dbReference>
<evidence type="ECO:0000256" key="10">
    <source>
        <dbReference type="SAM" id="Phobius"/>
    </source>
</evidence>
<proteinExistence type="inferred from homology"/>
<reference evidence="12 13" key="1">
    <citation type="journal article" date="2016" name="Nat. Commun.">
        <title>Thousands of microbial genomes shed light on interconnected biogeochemical processes in an aquifer system.</title>
        <authorList>
            <person name="Anantharaman K."/>
            <person name="Brown C.T."/>
            <person name="Hug L.A."/>
            <person name="Sharon I."/>
            <person name="Castelle C.J."/>
            <person name="Probst A.J."/>
            <person name="Thomas B.C."/>
            <person name="Singh A."/>
            <person name="Wilkins M.J."/>
            <person name="Karaoz U."/>
            <person name="Brodie E.L."/>
            <person name="Williams K.H."/>
            <person name="Hubbard S.S."/>
            <person name="Banfield J.F."/>
        </authorList>
    </citation>
    <scope>NUCLEOTIDE SEQUENCE [LARGE SCALE GENOMIC DNA]</scope>
</reference>
<dbReference type="Pfam" id="PF00768">
    <property type="entry name" value="Peptidase_S11"/>
    <property type="match status" value="1"/>
</dbReference>
<dbReference type="GO" id="GO:0006508">
    <property type="term" value="P:proteolysis"/>
    <property type="evidence" value="ECO:0007669"/>
    <property type="project" value="InterPro"/>
</dbReference>
<evidence type="ECO:0000256" key="3">
    <source>
        <dbReference type="ARBA" id="ARBA00022801"/>
    </source>
</evidence>
<keyword evidence="6" id="KW-0961">Cell wall biogenesis/degradation</keyword>
<evidence type="ECO:0000313" key="13">
    <source>
        <dbReference type="Proteomes" id="UP000179183"/>
    </source>
</evidence>
<dbReference type="GO" id="GO:0008360">
    <property type="term" value="P:regulation of cell shape"/>
    <property type="evidence" value="ECO:0007669"/>
    <property type="project" value="UniProtKB-KW"/>
</dbReference>
<evidence type="ECO:0000256" key="5">
    <source>
        <dbReference type="ARBA" id="ARBA00022984"/>
    </source>
</evidence>
<dbReference type="GO" id="GO:0009252">
    <property type="term" value="P:peptidoglycan biosynthetic process"/>
    <property type="evidence" value="ECO:0007669"/>
    <property type="project" value="UniProtKB-KW"/>
</dbReference>
<evidence type="ECO:0000256" key="7">
    <source>
        <dbReference type="PIRSR" id="PIRSR618044-1"/>
    </source>
</evidence>
<feature type="transmembrane region" description="Helical" evidence="10">
    <location>
        <begin position="12"/>
        <end position="32"/>
    </location>
</feature>
<dbReference type="GO" id="GO:0071555">
    <property type="term" value="P:cell wall organization"/>
    <property type="evidence" value="ECO:0007669"/>
    <property type="project" value="UniProtKB-KW"/>
</dbReference>
<accession>A0A1G2HUR5</accession>
<dbReference type="InterPro" id="IPR018044">
    <property type="entry name" value="Peptidase_S11"/>
</dbReference>
<feature type="active site" description="Proton acceptor" evidence="7">
    <location>
        <position position="118"/>
    </location>
</feature>
<dbReference type="AlphaFoldDB" id="A0A1G2HUR5"/>
<dbReference type="SUPFAM" id="SSF56601">
    <property type="entry name" value="beta-lactamase/transpeptidase-like"/>
    <property type="match status" value="1"/>
</dbReference>
<dbReference type="Proteomes" id="UP000179183">
    <property type="component" value="Unassembled WGS sequence"/>
</dbReference>
<feature type="active site" evidence="7">
    <location>
        <position position="170"/>
    </location>
</feature>
<keyword evidence="2" id="KW-0732">Signal</keyword>
<protein>
    <recommendedName>
        <fullName evidence="11">Peptidase S11 D-alanyl-D-alanine carboxypeptidase A N-terminal domain-containing protein</fullName>
    </recommendedName>
</protein>
<dbReference type="PRINTS" id="PR00725">
    <property type="entry name" value="DADACBPTASE1"/>
</dbReference>
<keyword evidence="4" id="KW-0133">Cell shape</keyword>
<dbReference type="InterPro" id="IPR001967">
    <property type="entry name" value="Peptidase_S11_N"/>
</dbReference>
<keyword evidence="5" id="KW-0573">Peptidoglycan synthesis</keyword>
<keyword evidence="10" id="KW-0472">Membrane</keyword>
<keyword evidence="3" id="KW-0378">Hydrolase</keyword>
<evidence type="ECO:0000256" key="1">
    <source>
        <dbReference type="ARBA" id="ARBA00007164"/>
    </source>
</evidence>
<organism evidence="12 13">
    <name type="scientific">Candidatus Staskawiczbacteria bacterium RIFCSPHIGHO2_02_FULL_33_16</name>
    <dbReference type="NCBI Taxonomy" id="1802204"/>
    <lineage>
        <taxon>Bacteria</taxon>
        <taxon>Candidatus Staskawicziibacteriota</taxon>
    </lineage>
</organism>
<dbReference type="Gene3D" id="3.40.710.10">
    <property type="entry name" value="DD-peptidase/beta-lactamase superfamily"/>
    <property type="match status" value="1"/>
</dbReference>
<keyword evidence="10" id="KW-1133">Transmembrane helix</keyword>
<keyword evidence="10" id="KW-0812">Transmembrane</keyword>
<gene>
    <name evidence="12" type="ORF">A3D34_00125</name>
</gene>
<evidence type="ECO:0000256" key="6">
    <source>
        <dbReference type="ARBA" id="ARBA00023316"/>
    </source>
</evidence>
<evidence type="ECO:0000313" key="12">
    <source>
        <dbReference type="EMBL" id="OGZ65608.1"/>
    </source>
</evidence>
<feature type="active site" description="Acyl-ester intermediate" evidence="7">
    <location>
        <position position="115"/>
    </location>
</feature>
<sequence>MEGTNNTIRFILLSFIFAFFTIGIFLATQLFLQNATAGYFKINISKNNFPASLESSNVTTITQQAPVQQITQQIKPTIPKGLQLTAKSALSIEIENGNEKILFKKNEKQQLPIASLTKLMTTLVVLQQYDLNQEVIITEDSLKQEGEQGDLKVGQTLSVKDLLYITLIESSNRSAFALSEIISTEQFVILMNQTAKELGLTNTHFDDSTGLDAKSYSTAEDLVKLSKHLFENYPLFGEIIRLKEFELYLTDGSLHHTLINTNKLLGQVRGVVGGKTGWTQIARGSFMVIQKEEQNPNYFIHIILGSEERFEDMQNLMQWTIP</sequence>
<dbReference type="PANTHER" id="PTHR21581">
    <property type="entry name" value="D-ALANYL-D-ALANINE CARBOXYPEPTIDASE"/>
    <property type="match status" value="1"/>
</dbReference>
<feature type="domain" description="Peptidase S11 D-alanyl-D-alanine carboxypeptidase A N-terminal" evidence="11">
    <location>
        <begin position="81"/>
        <end position="295"/>
    </location>
</feature>
<dbReference type="EMBL" id="MHOQ01000042">
    <property type="protein sequence ID" value="OGZ65608.1"/>
    <property type="molecule type" value="Genomic_DNA"/>
</dbReference>
<comment type="similarity">
    <text evidence="1 9">Belongs to the peptidase S11 family.</text>
</comment>
<comment type="caution">
    <text evidence="12">The sequence shown here is derived from an EMBL/GenBank/DDBJ whole genome shotgun (WGS) entry which is preliminary data.</text>
</comment>
<name>A0A1G2HUR5_9BACT</name>
<evidence type="ECO:0000259" key="11">
    <source>
        <dbReference type="Pfam" id="PF00768"/>
    </source>
</evidence>
<dbReference type="InterPro" id="IPR012338">
    <property type="entry name" value="Beta-lactam/transpept-like"/>
</dbReference>
<evidence type="ECO:0000256" key="4">
    <source>
        <dbReference type="ARBA" id="ARBA00022960"/>
    </source>
</evidence>
<evidence type="ECO:0000256" key="8">
    <source>
        <dbReference type="PIRSR" id="PIRSR618044-2"/>
    </source>
</evidence>
<dbReference type="PANTHER" id="PTHR21581:SF6">
    <property type="entry name" value="TRAFFICKING PROTEIN PARTICLE COMPLEX SUBUNIT 12"/>
    <property type="match status" value="1"/>
</dbReference>
<evidence type="ECO:0000256" key="9">
    <source>
        <dbReference type="RuleBase" id="RU004016"/>
    </source>
</evidence>
<feature type="binding site" evidence="8">
    <location>
        <position position="275"/>
    </location>
    <ligand>
        <name>substrate</name>
    </ligand>
</feature>